<sequence length="86" mass="8840">MRRFSASVAVLLLGVVATGTGACSQAIGSSGKRAAADPAYAADLQTSLRSILAEMKVPGAVVMIRSPEKGDWTWAFGTRSIGGADR</sequence>
<dbReference type="PROSITE" id="PS51257">
    <property type="entry name" value="PROKAR_LIPOPROTEIN"/>
    <property type="match status" value="1"/>
</dbReference>
<reference evidence="2 3" key="1">
    <citation type="submission" date="2020-08" db="EMBL/GenBank/DDBJ databases">
        <title>Sequencing the genomes of 1000 actinobacteria strains.</title>
        <authorList>
            <person name="Klenk H.-P."/>
        </authorList>
    </citation>
    <scope>NUCLEOTIDE SEQUENCE [LARGE SCALE GENOMIC DNA]</scope>
    <source>
        <strain evidence="2 3">DSM 45362</strain>
    </source>
</reference>
<feature type="chain" id="PRO_5032678249" description="Beta-lactamase-related domain-containing protein" evidence="1">
    <location>
        <begin position="23"/>
        <end position="86"/>
    </location>
</feature>
<comment type="caution">
    <text evidence="2">The sequence shown here is derived from an EMBL/GenBank/DDBJ whole genome shotgun (WGS) entry which is preliminary data.</text>
</comment>
<gene>
    <name evidence="2" type="ORF">F4553_007025</name>
</gene>
<evidence type="ECO:0000256" key="1">
    <source>
        <dbReference type="SAM" id="SignalP"/>
    </source>
</evidence>
<evidence type="ECO:0000313" key="3">
    <source>
        <dbReference type="Proteomes" id="UP000587527"/>
    </source>
</evidence>
<dbReference type="AlphaFoldDB" id="A0A841C434"/>
<organism evidence="2 3">
    <name type="scientific">Allocatelliglobosispora scoriae</name>
    <dbReference type="NCBI Taxonomy" id="643052"/>
    <lineage>
        <taxon>Bacteria</taxon>
        <taxon>Bacillati</taxon>
        <taxon>Actinomycetota</taxon>
        <taxon>Actinomycetes</taxon>
        <taxon>Micromonosporales</taxon>
        <taxon>Micromonosporaceae</taxon>
        <taxon>Allocatelliglobosispora</taxon>
    </lineage>
</organism>
<protein>
    <recommendedName>
        <fullName evidence="4">Beta-lactamase-related domain-containing protein</fullName>
    </recommendedName>
</protein>
<evidence type="ECO:0000313" key="2">
    <source>
        <dbReference type="EMBL" id="MBB5873591.1"/>
    </source>
</evidence>
<accession>A0A841C434</accession>
<keyword evidence="1" id="KW-0732">Signal</keyword>
<dbReference type="EMBL" id="JACHMN010000003">
    <property type="protein sequence ID" value="MBB5873591.1"/>
    <property type="molecule type" value="Genomic_DNA"/>
</dbReference>
<proteinExistence type="predicted"/>
<feature type="signal peptide" evidence="1">
    <location>
        <begin position="1"/>
        <end position="22"/>
    </location>
</feature>
<keyword evidence="3" id="KW-1185">Reference proteome</keyword>
<dbReference type="Proteomes" id="UP000587527">
    <property type="component" value="Unassembled WGS sequence"/>
</dbReference>
<name>A0A841C434_9ACTN</name>
<dbReference type="RefSeq" id="WP_221470599.1">
    <property type="nucleotide sequence ID" value="NZ_JACHMN010000003.1"/>
</dbReference>
<evidence type="ECO:0008006" key="4">
    <source>
        <dbReference type="Google" id="ProtNLM"/>
    </source>
</evidence>